<proteinExistence type="predicted"/>
<feature type="non-terminal residue" evidence="1">
    <location>
        <position position="190"/>
    </location>
</feature>
<dbReference type="AlphaFoldDB" id="A0A218V236"/>
<sequence>MGEQQEMRYSTLEQLVTETANQVNEQLGGTGEATLSLLEELEEGNGDCSSCTLKIRAYLGRLLQCYEKLQEKVESLESRQMAIGKLKKMMRNWGQAEKYGSAPVEQPDPLWLSPNVLPSLKLEHDHERLHYMEATLVQMRGDWEKLSFVSGTLQKDAEQKQKAIEMLFQSLEKVQREKTDEQDMMAAMDM</sequence>
<evidence type="ECO:0000313" key="1">
    <source>
        <dbReference type="EMBL" id="OWK59821.1"/>
    </source>
</evidence>
<keyword evidence="2" id="KW-1185">Reference proteome</keyword>
<evidence type="ECO:0000313" key="2">
    <source>
        <dbReference type="Proteomes" id="UP000197619"/>
    </source>
</evidence>
<dbReference type="EMBL" id="MUZQ01000070">
    <property type="protein sequence ID" value="OWK59821.1"/>
    <property type="molecule type" value="Genomic_DNA"/>
</dbReference>
<comment type="caution">
    <text evidence="1">The sequence shown here is derived from an EMBL/GenBank/DDBJ whole genome shotgun (WGS) entry which is preliminary data.</text>
</comment>
<name>A0A218V236_9PASE</name>
<protein>
    <submittedName>
        <fullName evidence="1">Uncharacterized protein</fullName>
    </submittedName>
</protein>
<organism evidence="1 2">
    <name type="scientific">Lonchura striata</name>
    <name type="common">white-rumped munia</name>
    <dbReference type="NCBI Taxonomy" id="40157"/>
    <lineage>
        <taxon>Eukaryota</taxon>
        <taxon>Metazoa</taxon>
        <taxon>Chordata</taxon>
        <taxon>Craniata</taxon>
        <taxon>Vertebrata</taxon>
        <taxon>Euteleostomi</taxon>
        <taxon>Archelosauria</taxon>
        <taxon>Archosauria</taxon>
        <taxon>Dinosauria</taxon>
        <taxon>Saurischia</taxon>
        <taxon>Theropoda</taxon>
        <taxon>Coelurosauria</taxon>
        <taxon>Aves</taxon>
        <taxon>Neognathae</taxon>
        <taxon>Neoaves</taxon>
        <taxon>Telluraves</taxon>
        <taxon>Australaves</taxon>
        <taxon>Passeriformes</taxon>
        <taxon>Passeroidea</taxon>
        <taxon>Estrildidae</taxon>
        <taxon>Estrildinae</taxon>
        <taxon>Lonchura</taxon>
    </lineage>
</organism>
<accession>A0A218V236</accession>
<reference evidence="1 2" key="1">
    <citation type="submission" date="2017-05" db="EMBL/GenBank/DDBJ databases">
        <title>Genome of assembly of the Bengalese finch, Lonchura striata domestica.</title>
        <authorList>
            <person name="Colquitt B.M."/>
            <person name="Brainard M.S."/>
        </authorList>
    </citation>
    <scope>NUCLEOTIDE SEQUENCE [LARGE SCALE GENOMIC DNA]</scope>
    <source>
        <strain evidence="1">White83orange57</strain>
    </source>
</reference>
<gene>
    <name evidence="1" type="ORF">RLOC_00009010</name>
</gene>
<dbReference type="Proteomes" id="UP000197619">
    <property type="component" value="Unassembled WGS sequence"/>
</dbReference>